<reference evidence="1" key="1">
    <citation type="journal article" date="2014" name="Int. J. Syst. Evol. Microbiol.">
        <title>Complete genome sequence of Corynebacterium casei LMG S-19264T (=DSM 44701T), isolated from a smear-ripened cheese.</title>
        <authorList>
            <consortium name="US DOE Joint Genome Institute (JGI-PGF)"/>
            <person name="Walter F."/>
            <person name="Albersmeier A."/>
            <person name="Kalinowski J."/>
            <person name="Ruckert C."/>
        </authorList>
    </citation>
    <scope>NUCLEOTIDE SEQUENCE</scope>
    <source>
        <strain evidence="1">CGMCC 4.7308</strain>
    </source>
</reference>
<dbReference type="AlphaFoldDB" id="A0A917WL66"/>
<dbReference type="Proteomes" id="UP000655208">
    <property type="component" value="Unassembled WGS sequence"/>
</dbReference>
<gene>
    <name evidence="1" type="ORF">GCM10011594_35170</name>
</gene>
<keyword evidence="2" id="KW-1185">Reference proteome</keyword>
<reference evidence="1" key="2">
    <citation type="submission" date="2020-09" db="EMBL/GenBank/DDBJ databases">
        <authorList>
            <person name="Sun Q."/>
            <person name="Zhou Y."/>
        </authorList>
    </citation>
    <scope>NUCLEOTIDE SEQUENCE</scope>
    <source>
        <strain evidence="1">CGMCC 4.7308</strain>
    </source>
</reference>
<dbReference type="EMBL" id="BMNA01000010">
    <property type="protein sequence ID" value="GGM12267.1"/>
    <property type="molecule type" value="Genomic_DNA"/>
</dbReference>
<evidence type="ECO:0000313" key="1">
    <source>
        <dbReference type="EMBL" id="GGM12267.1"/>
    </source>
</evidence>
<name>A0A917WL66_9ACTN</name>
<sequence length="381" mass="40857">MAAAQPDSLAEVIGRWSGGRVIGVEREYEIYTGPPGGDRPVDARTVWRDLPGPGRAIDPGDPQARRCPTGAAITTDGPHAEIATPPVVLEPGCTDTVLAHAAAAERHLAAQLGGHRLVGYSTHISVEVRDHAVVPVARLVARRMAIPLMLVLDRAGSPGVLVRPRPGRLEIGGEFAAGDQLRAAVALTVATVLLAERRIGIRRIAAPGAPRVRPARATERFGWYVDRTAFGPDLYVAGRATRIGRAQAQDVLARHWSRCRPVARTVLSDTEVGLVDHVVAGLRPLPMEAPLDDDGPVAAVPDHRHYGERVRGVVTVRVVAASWWKALLQLDGGHGSQRWVTLPGRTLDPVLDALDAGLLDDELALLCRQSVPVTNRWRTPA</sequence>
<accession>A0A917WL66</accession>
<protein>
    <submittedName>
        <fullName evidence="1">Uncharacterized protein</fullName>
    </submittedName>
</protein>
<comment type="caution">
    <text evidence="1">The sequence shown here is derived from an EMBL/GenBank/DDBJ whole genome shotgun (WGS) entry which is preliminary data.</text>
</comment>
<evidence type="ECO:0000313" key="2">
    <source>
        <dbReference type="Proteomes" id="UP000655208"/>
    </source>
</evidence>
<proteinExistence type="predicted"/>
<organism evidence="1 2">
    <name type="scientific">Nakamurella endophytica</name>
    <dbReference type="NCBI Taxonomy" id="1748367"/>
    <lineage>
        <taxon>Bacteria</taxon>
        <taxon>Bacillati</taxon>
        <taxon>Actinomycetota</taxon>
        <taxon>Actinomycetes</taxon>
        <taxon>Nakamurellales</taxon>
        <taxon>Nakamurellaceae</taxon>
        <taxon>Nakamurella</taxon>
    </lineage>
</organism>